<accession>A0A1Y5SA90</accession>
<dbReference type="InterPro" id="IPR015422">
    <property type="entry name" value="PyrdxlP-dep_Trfase_small"/>
</dbReference>
<keyword evidence="5" id="KW-0808">Transferase</keyword>
<dbReference type="Gene3D" id="3.40.640.10">
    <property type="entry name" value="Type I PLP-dependent aspartate aminotransferase-like (Major domain)"/>
    <property type="match status" value="1"/>
</dbReference>
<keyword evidence="5" id="KW-0032">Aminotransferase</keyword>
<dbReference type="GO" id="GO:0030170">
    <property type="term" value="F:pyridoxal phosphate binding"/>
    <property type="evidence" value="ECO:0007669"/>
    <property type="project" value="TreeGrafter"/>
</dbReference>
<dbReference type="Gene3D" id="3.90.1150.10">
    <property type="entry name" value="Aspartate Aminotransferase, domain 1"/>
    <property type="match status" value="1"/>
</dbReference>
<dbReference type="Proteomes" id="UP000193870">
    <property type="component" value="Unassembled WGS sequence"/>
</dbReference>
<evidence type="ECO:0000313" key="5">
    <source>
        <dbReference type="EMBL" id="SLN34921.1"/>
    </source>
</evidence>
<feature type="active site" description="Proton acceptor" evidence="2">
    <location>
        <position position="208"/>
    </location>
</feature>
<sequence length="414" mass="44879">MQPDSAAATTLAELLVPTPAPTAPAAYPAPIWPFYDEDQIAAVAEVLRSGCVNAWTGPDVGRFETTFADYVGSPHAIALANGSVSLTVALDALELEPGDEVIVTPRSFVISASAVILAGGRPVFADVDPDTQNITPATIAPLITERTVGIIPVHLAGWPCDMAGIMALARRHKLWVVEDCAQAHGARIGGRHVGTFGHFGSFSFCQDKIMTTGGEGGMLVTNDAALWRRAWSRKDHGKDYDLVHAKDHPPGFRWLHAHPGSNLRMSGPAAALGTIQVSRMADWHSRRARSAAILARAFLDCPALRVPMPRRDETHAWYRFYAFVRPDRLRPGWSRDRILSEIARRGETAFSGSCPEIYNEQVFRQRGFAPGRPLPTAAELGRTSLAFRVDPTLDDAAMERTAKVVCEVMASATA</sequence>
<keyword evidence="6" id="KW-1185">Reference proteome</keyword>
<dbReference type="OrthoDB" id="9768668at2"/>
<dbReference type="InterPro" id="IPR015424">
    <property type="entry name" value="PyrdxlP-dep_Trfase"/>
</dbReference>
<dbReference type="Pfam" id="PF01041">
    <property type="entry name" value="DegT_DnrJ_EryC1"/>
    <property type="match status" value="1"/>
</dbReference>
<organism evidence="5 6">
    <name type="scientific">Palleronia marisminoris</name>
    <dbReference type="NCBI Taxonomy" id="315423"/>
    <lineage>
        <taxon>Bacteria</taxon>
        <taxon>Pseudomonadati</taxon>
        <taxon>Pseudomonadota</taxon>
        <taxon>Alphaproteobacteria</taxon>
        <taxon>Rhodobacterales</taxon>
        <taxon>Roseobacteraceae</taxon>
        <taxon>Palleronia</taxon>
    </lineage>
</organism>
<dbReference type="GO" id="GO:0000271">
    <property type="term" value="P:polysaccharide biosynthetic process"/>
    <property type="evidence" value="ECO:0007669"/>
    <property type="project" value="TreeGrafter"/>
</dbReference>
<dbReference type="RefSeq" id="WP_085853471.1">
    <property type="nucleotide sequence ID" value="NZ_FOPF01000003.1"/>
</dbReference>
<evidence type="ECO:0000313" key="6">
    <source>
        <dbReference type="Proteomes" id="UP000193870"/>
    </source>
</evidence>
<evidence type="ECO:0000256" key="1">
    <source>
        <dbReference type="ARBA" id="ARBA00037999"/>
    </source>
</evidence>
<evidence type="ECO:0000256" key="2">
    <source>
        <dbReference type="PIRSR" id="PIRSR000390-1"/>
    </source>
</evidence>
<dbReference type="GO" id="GO:0008483">
    <property type="term" value="F:transaminase activity"/>
    <property type="evidence" value="ECO:0007669"/>
    <property type="project" value="UniProtKB-KW"/>
</dbReference>
<dbReference type="PIRSF" id="PIRSF000390">
    <property type="entry name" value="PLP_StrS"/>
    <property type="match status" value="1"/>
</dbReference>
<feature type="modified residue" description="N6-(pyridoxal phosphate)lysine" evidence="3">
    <location>
        <position position="208"/>
    </location>
</feature>
<comment type="similarity">
    <text evidence="1 4">Belongs to the DegT/DnrJ/EryC1 family.</text>
</comment>
<name>A0A1Y5SA90_9RHOB</name>
<dbReference type="CDD" id="cd00616">
    <property type="entry name" value="AHBA_syn"/>
    <property type="match status" value="1"/>
</dbReference>
<dbReference type="AlphaFoldDB" id="A0A1Y5SA90"/>
<dbReference type="PANTHER" id="PTHR30244:SF34">
    <property type="entry name" value="DTDP-4-AMINO-4,6-DIDEOXYGALACTOSE TRANSAMINASE"/>
    <property type="match status" value="1"/>
</dbReference>
<proteinExistence type="inferred from homology"/>
<reference evidence="5 6" key="1">
    <citation type="submission" date="2017-03" db="EMBL/GenBank/DDBJ databases">
        <authorList>
            <person name="Afonso C.L."/>
            <person name="Miller P.J."/>
            <person name="Scott M.A."/>
            <person name="Spackman E."/>
            <person name="Goraichik I."/>
            <person name="Dimitrov K.M."/>
            <person name="Suarez D.L."/>
            <person name="Swayne D.E."/>
        </authorList>
    </citation>
    <scope>NUCLEOTIDE SEQUENCE [LARGE SCALE GENOMIC DNA]</scope>
    <source>
        <strain evidence="5 6">CECT 7066</strain>
    </source>
</reference>
<protein>
    <submittedName>
        <fullName evidence="5">dTDP-3-amino-3, 6-dideoxy-alpha-D-galactopyranose transaminase</fullName>
        <ecNumber evidence="5">2.6.1.90</ecNumber>
    </submittedName>
</protein>
<gene>
    <name evidence="5" type="primary">fdtB</name>
    <name evidence="5" type="ORF">PAM7066_01462</name>
</gene>
<dbReference type="EC" id="2.6.1.90" evidence="5"/>
<dbReference type="SUPFAM" id="SSF53383">
    <property type="entry name" value="PLP-dependent transferases"/>
    <property type="match status" value="1"/>
</dbReference>
<dbReference type="PANTHER" id="PTHR30244">
    <property type="entry name" value="TRANSAMINASE"/>
    <property type="match status" value="1"/>
</dbReference>
<dbReference type="STRING" id="315423.SAMN04488020_103182"/>
<evidence type="ECO:0000256" key="4">
    <source>
        <dbReference type="RuleBase" id="RU004508"/>
    </source>
</evidence>
<dbReference type="InterPro" id="IPR015421">
    <property type="entry name" value="PyrdxlP-dep_Trfase_major"/>
</dbReference>
<keyword evidence="3 4" id="KW-0663">Pyridoxal phosphate</keyword>
<dbReference type="InterPro" id="IPR000653">
    <property type="entry name" value="DegT/StrS_aminotransferase"/>
</dbReference>
<evidence type="ECO:0000256" key="3">
    <source>
        <dbReference type="PIRSR" id="PIRSR000390-2"/>
    </source>
</evidence>
<dbReference type="EMBL" id="FWFV01000003">
    <property type="protein sequence ID" value="SLN34921.1"/>
    <property type="molecule type" value="Genomic_DNA"/>
</dbReference>